<feature type="non-terminal residue" evidence="1">
    <location>
        <position position="51"/>
    </location>
</feature>
<proteinExistence type="predicted"/>
<accession>A0A9W4TEX9</accession>
<keyword evidence="2" id="KW-1185">Reference proteome</keyword>
<gene>
    <name evidence="1" type="ORF">FWILDA_LOCUS19798</name>
</gene>
<protein>
    <submittedName>
        <fullName evidence="1">4273_t:CDS:1</fullName>
    </submittedName>
</protein>
<dbReference type="Proteomes" id="UP001153678">
    <property type="component" value="Unassembled WGS sequence"/>
</dbReference>
<dbReference type="EMBL" id="CAMKVN010025804">
    <property type="protein sequence ID" value="CAI2200900.1"/>
    <property type="molecule type" value="Genomic_DNA"/>
</dbReference>
<comment type="caution">
    <text evidence="1">The sequence shown here is derived from an EMBL/GenBank/DDBJ whole genome shotgun (WGS) entry which is preliminary data.</text>
</comment>
<sequence>MLPQTLCLHSNIDDIVIFGEEGFKDKFERSDKNSYDRSDDGLQLFLSSLEV</sequence>
<feature type="non-terminal residue" evidence="1">
    <location>
        <position position="1"/>
    </location>
</feature>
<evidence type="ECO:0000313" key="2">
    <source>
        <dbReference type="Proteomes" id="UP001153678"/>
    </source>
</evidence>
<dbReference type="AlphaFoldDB" id="A0A9W4TEX9"/>
<reference evidence="1" key="1">
    <citation type="submission" date="2022-08" db="EMBL/GenBank/DDBJ databases">
        <authorList>
            <person name="Kallberg Y."/>
            <person name="Tangrot J."/>
            <person name="Rosling A."/>
        </authorList>
    </citation>
    <scope>NUCLEOTIDE SEQUENCE</scope>
    <source>
        <strain evidence="1">Wild A</strain>
    </source>
</reference>
<name>A0A9W4TEX9_9GLOM</name>
<organism evidence="1 2">
    <name type="scientific">Funneliformis geosporum</name>
    <dbReference type="NCBI Taxonomy" id="1117311"/>
    <lineage>
        <taxon>Eukaryota</taxon>
        <taxon>Fungi</taxon>
        <taxon>Fungi incertae sedis</taxon>
        <taxon>Mucoromycota</taxon>
        <taxon>Glomeromycotina</taxon>
        <taxon>Glomeromycetes</taxon>
        <taxon>Glomerales</taxon>
        <taxon>Glomeraceae</taxon>
        <taxon>Funneliformis</taxon>
    </lineage>
</organism>
<evidence type="ECO:0000313" key="1">
    <source>
        <dbReference type="EMBL" id="CAI2200900.1"/>
    </source>
</evidence>